<reference evidence="2 3" key="1">
    <citation type="submission" date="2019-10" db="EMBL/GenBank/DDBJ databases">
        <authorList>
            <person name="Palmer J.M."/>
        </authorList>
    </citation>
    <scope>NUCLEOTIDE SEQUENCE [LARGE SCALE GENOMIC DNA]</scope>
    <source>
        <strain evidence="2 3">TWF696</strain>
    </source>
</reference>
<evidence type="ECO:0000313" key="3">
    <source>
        <dbReference type="Proteomes" id="UP001375240"/>
    </source>
</evidence>
<feature type="signal peptide" evidence="1">
    <location>
        <begin position="1"/>
        <end position="26"/>
    </location>
</feature>
<accession>A0AAV9TY27</accession>
<sequence>MGLNFLNSKLLLGLLLLVVQLQPTVANWFCNNQCYSCPSILRQCSGHVDLKRVCHDARKYPRTQRPPCTTTDIQYHKVTKYGACTRTRTATHWSPIKVVTQHPCVPTTKTVVVATHTVQATKETVSVSTASTTITITDTITIAESPTPLPKRAIATIEERYALDDATLSAACYCYWNLAPKKTVRHYQAKTTTYYRDSKTLYHTKTLCKPSTRTVPCHSTVVKDITTTITHTNTVREVSTTTTTITSTSLITTTIFPAPDPTHCPSSDTVTAPELGENQLWSYSVLYAGAGFLTRFFSPDGPVGPLHESVTGQSVCEAVFNCALLAAKGRWLSWALTRYYGTRNDEWSCDGFVNAQNMPVNFTDTSAWNIPSNRVREAYHYVQTGLHDPSFGLFGVNCSLIPTPGRIYHLDRWIPGYTLPDDNPANPPGSPAPIQTVIPTDNGCDAVDACAAFARSGSSMAVYKSFNVYWQYSRGVWICRAFFGLSPGFDAYTVFNYDAVVSFGFATFADGS</sequence>
<name>A0AAV9TY27_9PEZI</name>
<dbReference type="EMBL" id="JAVHNQ010000016">
    <property type="protein sequence ID" value="KAK6331205.1"/>
    <property type="molecule type" value="Genomic_DNA"/>
</dbReference>
<feature type="chain" id="PRO_5043810317" evidence="1">
    <location>
        <begin position="27"/>
        <end position="512"/>
    </location>
</feature>
<dbReference type="AlphaFoldDB" id="A0AAV9TY27"/>
<evidence type="ECO:0000256" key="1">
    <source>
        <dbReference type="SAM" id="SignalP"/>
    </source>
</evidence>
<gene>
    <name evidence="2" type="ORF">TWF696_003268</name>
</gene>
<keyword evidence="3" id="KW-1185">Reference proteome</keyword>
<keyword evidence="1" id="KW-0732">Signal</keyword>
<dbReference type="Proteomes" id="UP001375240">
    <property type="component" value="Unassembled WGS sequence"/>
</dbReference>
<proteinExistence type="predicted"/>
<evidence type="ECO:0000313" key="2">
    <source>
        <dbReference type="EMBL" id="KAK6331205.1"/>
    </source>
</evidence>
<organism evidence="2 3">
    <name type="scientific">Orbilia brochopaga</name>
    <dbReference type="NCBI Taxonomy" id="3140254"/>
    <lineage>
        <taxon>Eukaryota</taxon>
        <taxon>Fungi</taxon>
        <taxon>Dikarya</taxon>
        <taxon>Ascomycota</taxon>
        <taxon>Pezizomycotina</taxon>
        <taxon>Orbiliomycetes</taxon>
        <taxon>Orbiliales</taxon>
        <taxon>Orbiliaceae</taxon>
        <taxon>Orbilia</taxon>
    </lineage>
</organism>
<comment type="caution">
    <text evidence="2">The sequence shown here is derived from an EMBL/GenBank/DDBJ whole genome shotgun (WGS) entry which is preliminary data.</text>
</comment>
<protein>
    <submittedName>
        <fullName evidence="2">Uncharacterized protein</fullName>
    </submittedName>
</protein>